<dbReference type="EMBL" id="JLXW01000002">
    <property type="protein sequence ID" value="KBZ68949.1"/>
    <property type="molecule type" value="Genomic_DNA"/>
</dbReference>
<keyword evidence="1" id="KW-1133">Transmembrane helix</keyword>
<reference evidence="2 3" key="1">
    <citation type="submission" date="2014-04" db="EMBL/GenBank/DDBJ databases">
        <title>The Genome Sequence of Mycobacterium tuberculosis TKK-01-0051.</title>
        <authorList>
            <consortium name="The Broad Institute Genomics Platform"/>
            <consortium name="The Broad Institute Genome Sequencing Center for Infectious Disease"/>
            <person name="Earl A.M."/>
            <person name="Cohen K."/>
            <person name="Pym A."/>
            <person name="Bishai W."/>
            <person name="Maharaj K."/>
            <person name="Desjardins C."/>
            <person name="Abeel T."/>
            <person name="Young S."/>
            <person name="Zeng Q."/>
            <person name="Gargeya S."/>
            <person name="Abouelleil A."/>
            <person name="Alvarado L."/>
            <person name="Chapman S.B."/>
            <person name="Gainer-Dewar J."/>
            <person name="Goldberg J."/>
            <person name="Griggs A."/>
            <person name="Gujja S."/>
            <person name="Hansen M."/>
            <person name="Howarth C."/>
            <person name="Imamovic A."/>
            <person name="Larimer J."/>
            <person name="Murphy C."/>
            <person name="Naylor J."/>
            <person name="Pearson M."/>
            <person name="Poon T.W."/>
            <person name="Priest M."/>
            <person name="Roberts A."/>
            <person name="Saif S."/>
            <person name="Shea T."/>
            <person name="Sykes S."/>
            <person name="Wortman J."/>
            <person name="Nusbaum C."/>
            <person name="Birren B."/>
        </authorList>
    </citation>
    <scope>NUCLEOTIDE SEQUENCE [LARGE SCALE GENOMIC DNA]</scope>
    <source>
        <strain evidence="2 3">TKK-01-0051</strain>
    </source>
</reference>
<keyword evidence="3" id="KW-1185">Reference proteome</keyword>
<organism evidence="2 3">
    <name type="scientific">Mycobacterium [tuberculosis] TKK-01-0051</name>
    <dbReference type="NCBI Taxonomy" id="1324261"/>
    <lineage>
        <taxon>Bacteria</taxon>
        <taxon>Bacillati</taxon>
        <taxon>Actinomycetota</taxon>
        <taxon>Actinomycetes</taxon>
        <taxon>Mycobacteriales</taxon>
        <taxon>Mycobacteriaceae</taxon>
        <taxon>Mycobacterium</taxon>
        <taxon>Mycobacterium avium complex (MAC)</taxon>
    </lineage>
</organism>
<evidence type="ECO:0000313" key="3">
    <source>
        <dbReference type="Proteomes" id="UP000025947"/>
    </source>
</evidence>
<dbReference type="InterPro" id="IPR046157">
    <property type="entry name" value="DUF6159"/>
</dbReference>
<dbReference type="Proteomes" id="UP000025947">
    <property type="component" value="Unassembled WGS sequence"/>
</dbReference>
<feature type="transmembrane region" description="Helical" evidence="1">
    <location>
        <begin position="24"/>
        <end position="44"/>
    </location>
</feature>
<sequence>MGRIRRGWALSQQSWKVLKRDRSLVFFPILSTLFAALATIAIWVPTLLVRGVFGGHQMDNHDPVYYIAGAATAYVCTFIAIFFNVALAACAVRAMRGEDTRVAEGIGAAARRIGPILGWTVVATTVGLILKAVEERLPNAGKLVADLLGAAWAVATFFVIPVIALEGAGPFRSLRRSVDTIKARWGESAAGAATIGVVTFLVTLVVVVGGVAGGIALIVARLAPLGLAVLAATFAFAVVISFISTALSQIFRVAVYQYAVTGETVGGFDHQLLQAAFVAR</sequence>
<gene>
    <name evidence="2" type="ORF">K875_01506</name>
</gene>
<feature type="transmembrane region" description="Helical" evidence="1">
    <location>
        <begin position="64"/>
        <end position="92"/>
    </location>
</feature>
<keyword evidence="1" id="KW-0472">Membrane</keyword>
<evidence type="ECO:0000256" key="1">
    <source>
        <dbReference type="SAM" id="Phobius"/>
    </source>
</evidence>
<protein>
    <recommendedName>
        <fullName evidence="4">Glycerophosphoryl diester phosphodiesterase membrane domain-containing protein</fullName>
    </recommendedName>
</protein>
<proteinExistence type="predicted"/>
<dbReference type="Pfam" id="PF19656">
    <property type="entry name" value="DUF6159"/>
    <property type="match status" value="1"/>
</dbReference>
<comment type="caution">
    <text evidence="2">The sequence shown here is derived from an EMBL/GenBank/DDBJ whole genome shotgun (WGS) entry which is preliminary data.</text>
</comment>
<feature type="transmembrane region" description="Helical" evidence="1">
    <location>
        <begin position="113"/>
        <end position="130"/>
    </location>
</feature>
<dbReference type="AlphaFoldDB" id="A0A051UID4"/>
<dbReference type="RefSeq" id="WP_044484279.1">
    <property type="nucleotide sequence ID" value="NZ_KK328284.1"/>
</dbReference>
<feature type="transmembrane region" description="Helical" evidence="1">
    <location>
        <begin position="225"/>
        <end position="247"/>
    </location>
</feature>
<feature type="transmembrane region" description="Helical" evidence="1">
    <location>
        <begin position="150"/>
        <end position="168"/>
    </location>
</feature>
<dbReference type="PATRIC" id="fig|1324261.3.peg.1524"/>
<dbReference type="HOGENOM" id="CLU_074083_0_0_11"/>
<feature type="transmembrane region" description="Helical" evidence="1">
    <location>
        <begin position="189"/>
        <end position="219"/>
    </location>
</feature>
<evidence type="ECO:0008006" key="4">
    <source>
        <dbReference type="Google" id="ProtNLM"/>
    </source>
</evidence>
<accession>A0A051UID4</accession>
<evidence type="ECO:0000313" key="2">
    <source>
        <dbReference type="EMBL" id="KBZ68949.1"/>
    </source>
</evidence>
<keyword evidence="1" id="KW-0812">Transmembrane</keyword>
<name>A0A051UID4_9MYCO</name>